<sequence length="203" mass="23124">MKRNYFLFHSYNTNFFLFWFILLTGGNITAQSTTIENISVADSVVYQSQKIVNKEIPKFYVTGGAFIVNNEIANADIIKIPEVVSKKEVKSIRSKLKKIDRDKLILKKKQVIYREPIVENQIVFDLDNPGSDNFSNNTIFSRSLLLPQNSNGKLKAVLEKNIFSLSTVSISHSFIKSLLETAFSYSAFFKNFQTRPPPTLALL</sequence>
<evidence type="ECO:0000313" key="1">
    <source>
        <dbReference type="EMBL" id="MCU7618235.1"/>
    </source>
</evidence>
<comment type="caution">
    <text evidence="1">The sequence shown here is derived from an EMBL/GenBank/DDBJ whole genome shotgun (WGS) entry which is preliminary data.</text>
</comment>
<reference evidence="2" key="1">
    <citation type="submission" date="2023-07" db="EMBL/GenBank/DDBJ databases">
        <title>Chryseobacterium sp. strain PBS4-4 Genome sequencing and assembly.</title>
        <authorList>
            <person name="Jung Y."/>
        </authorList>
    </citation>
    <scope>NUCLEOTIDE SEQUENCE [LARGE SCALE GENOMIC DNA]</scope>
    <source>
        <strain evidence="2">PBS4-4</strain>
    </source>
</reference>
<organism evidence="1 2">
    <name type="scientific">Chryseobacterium edaphi</name>
    <dbReference type="NCBI Taxonomy" id="2976532"/>
    <lineage>
        <taxon>Bacteria</taxon>
        <taxon>Pseudomonadati</taxon>
        <taxon>Bacteroidota</taxon>
        <taxon>Flavobacteriia</taxon>
        <taxon>Flavobacteriales</taxon>
        <taxon>Weeksellaceae</taxon>
        <taxon>Chryseobacterium group</taxon>
        <taxon>Chryseobacterium</taxon>
    </lineage>
</organism>
<accession>A0ABT2W7P2</accession>
<protein>
    <submittedName>
        <fullName evidence="1">Uncharacterized protein</fullName>
    </submittedName>
</protein>
<dbReference type="RefSeq" id="WP_263003735.1">
    <property type="nucleotide sequence ID" value="NZ_JAOTEM010000003.1"/>
</dbReference>
<keyword evidence="2" id="KW-1185">Reference proteome</keyword>
<dbReference type="Proteomes" id="UP001208649">
    <property type="component" value="Unassembled WGS sequence"/>
</dbReference>
<name>A0ABT2W7P2_9FLAO</name>
<gene>
    <name evidence="1" type="ORF">NZ698_13580</name>
</gene>
<proteinExistence type="predicted"/>
<dbReference type="EMBL" id="JAOTEM010000003">
    <property type="protein sequence ID" value="MCU7618235.1"/>
    <property type="molecule type" value="Genomic_DNA"/>
</dbReference>
<evidence type="ECO:0000313" key="2">
    <source>
        <dbReference type="Proteomes" id="UP001208649"/>
    </source>
</evidence>